<proteinExistence type="predicted"/>
<feature type="chain" id="PRO_5025664303" description="DUF3887 domain-containing protein" evidence="2">
    <location>
        <begin position="21"/>
        <end position="297"/>
    </location>
</feature>
<keyword evidence="4" id="KW-1185">Reference proteome</keyword>
<accession>A0A6C0GCN3</accession>
<feature type="signal peptide" evidence="2">
    <location>
        <begin position="1"/>
        <end position="20"/>
    </location>
</feature>
<evidence type="ECO:0000256" key="2">
    <source>
        <dbReference type="SAM" id="SignalP"/>
    </source>
</evidence>
<dbReference type="KEGG" id="rhoz:GXP67_02630"/>
<organism evidence="3 4">
    <name type="scientific">Rhodocytophaga rosea</name>
    <dbReference type="NCBI Taxonomy" id="2704465"/>
    <lineage>
        <taxon>Bacteria</taxon>
        <taxon>Pseudomonadati</taxon>
        <taxon>Bacteroidota</taxon>
        <taxon>Cytophagia</taxon>
        <taxon>Cytophagales</taxon>
        <taxon>Rhodocytophagaceae</taxon>
        <taxon>Rhodocytophaga</taxon>
    </lineage>
</organism>
<evidence type="ECO:0000313" key="3">
    <source>
        <dbReference type="EMBL" id="QHT65638.1"/>
    </source>
</evidence>
<reference evidence="3 4" key="1">
    <citation type="submission" date="2020-01" db="EMBL/GenBank/DDBJ databases">
        <authorList>
            <person name="Kim M.K."/>
        </authorList>
    </citation>
    <scope>NUCLEOTIDE SEQUENCE [LARGE SCALE GENOMIC DNA]</scope>
    <source>
        <strain evidence="3 4">172606-1</strain>
    </source>
</reference>
<feature type="coiled-coil region" evidence="1">
    <location>
        <begin position="126"/>
        <end position="157"/>
    </location>
</feature>
<dbReference type="EMBL" id="CP048222">
    <property type="protein sequence ID" value="QHT65638.1"/>
    <property type="molecule type" value="Genomic_DNA"/>
</dbReference>
<keyword evidence="1" id="KW-0175">Coiled coil</keyword>
<dbReference type="AlphaFoldDB" id="A0A6C0GCN3"/>
<keyword evidence="2" id="KW-0732">Signal</keyword>
<evidence type="ECO:0000256" key="1">
    <source>
        <dbReference type="SAM" id="Coils"/>
    </source>
</evidence>
<sequence>MKTSAIILLFIFFTVSPLLAQKANQSPNNKTISNPMLLTDSFKSRLVDFLHESFPDSKATPVAEMKKTIHTVLQKAIGYGLDNEADLAAYVITAYVLGENFDQEIPEAKQLLQDTGYTSNQKANQLETWTRQVMQTLEEYKELAQQVGAKQKSMQQNAQVLQQTDHSEAPVSEYMDMQQASASYHQMANWAVERLRSGDLTSVMRKFSANFMDYLGKEKVEKVFAEQMLPYFVGSTGIDASSTITMTTDSFGSKGFAFYLNLTSAEGKKPFIVYIVNENNQLVVANLVLNKTYADMH</sequence>
<dbReference type="RefSeq" id="WP_162441720.1">
    <property type="nucleotide sequence ID" value="NZ_CP048222.1"/>
</dbReference>
<evidence type="ECO:0008006" key="5">
    <source>
        <dbReference type="Google" id="ProtNLM"/>
    </source>
</evidence>
<protein>
    <recommendedName>
        <fullName evidence="5">DUF3887 domain-containing protein</fullName>
    </recommendedName>
</protein>
<dbReference type="Proteomes" id="UP000480178">
    <property type="component" value="Chromosome"/>
</dbReference>
<gene>
    <name evidence="3" type="ORF">GXP67_02630</name>
</gene>
<name>A0A6C0GCN3_9BACT</name>
<evidence type="ECO:0000313" key="4">
    <source>
        <dbReference type="Proteomes" id="UP000480178"/>
    </source>
</evidence>